<dbReference type="eggNOG" id="KOG0958">
    <property type="taxonomic scope" value="Eukaryota"/>
</dbReference>
<dbReference type="PANTHER" id="PTHR10694:SF7">
    <property type="entry name" value="[HISTONE H3]-TRIMETHYL-L-LYSINE(9) DEMETHYLASE"/>
    <property type="match status" value="1"/>
</dbReference>
<feature type="compositionally biased region" description="Pro residues" evidence="1">
    <location>
        <begin position="141"/>
        <end position="150"/>
    </location>
</feature>
<evidence type="ECO:0000313" key="3">
    <source>
        <dbReference type="EMBL" id="EJT68093.1"/>
    </source>
</evidence>
<dbReference type="OrthoDB" id="5153694at2759"/>
<reference evidence="5" key="1">
    <citation type="submission" date="2010-07" db="EMBL/GenBank/DDBJ databases">
        <title>The genome sequence of Gaeumannomyces graminis var. tritici strain R3-111a-1.</title>
        <authorList>
            <consortium name="The Broad Institute Genome Sequencing Platform"/>
            <person name="Ma L.-J."/>
            <person name="Dead R."/>
            <person name="Young S."/>
            <person name="Zeng Q."/>
            <person name="Koehrsen M."/>
            <person name="Alvarado L."/>
            <person name="Berlin A."/>
            <person name="Chapman S.B."/>
            <person name="Chen Z."/>
            <person name="Freedman E."/>
            <person name="Gellesch M."/>
            <person name="Goldberg J."/>
            <person name="Griggs A."/>
            <person name="Gujja S."/>
            <person name="Heilman E.R."/>
            <person name="Heiman D."/>
            <person name="Hepburn T."/>
            <person name="Howarth C."/>
            <person name="Jen D."/>
            <person name="Larson L."/>
            <person name="Mehta T."/>
            <person name="Neiman D."/>
            <person name="Pearson M."/>
            <person name="Roberts A."/>
            <person name="Saif S."/>
            <person name="Shea T."/>
            <person name="Shenoy N."/>
            <person name="Sisk P."/>
            <person name="Stolte C."/>
            <person name="Sykes S."/>
            <person name="Walk T."/>
            <person name="White J."/>
            <person name="Yandava C."/>
            <person name="Haas B."/>
            <person name="Nusbaum C."/>
            <person name="Birren B."/>
        </authorList>
    </citation>
    <scope>NUCLEOTIDE SEQUENCE [LARGE SCALE GENOMIC DNA]</scope>
    <source>
        <strain evidence="5">R3-111a-1</strain>
    </source>
</reference>
<dbReference type="STRING" id="644352.J3PL79"/>
<protein>
    <recommendedName>
        <fullName evidence="2">JmjC domain-containing protein</fullName>
    </recommendedName>
</protein>
<accession>J3PL79</accession>
<proteinExistence type="predicted"/>
<reference evidence="4" key="4">
    <citation type="journal article" date="2015" name="G3 (Bethesda)">
        <title>Genome sequences of three phytopathogenic species of the Magnaporthaceae family of fungi.</title>
        <authorList>
            <person name="Okagaki L.H."/>
            <person name="Nunes C.C."/>
            <person name="Sailsbery J."/>
            <person name="Clay B."/>
            <person name="Brown D."/>
            <person name="John T."/>
            <person name="Oh Y."/>
            <person name="Young N."/>
            <person name="Fitzgerald M."/>
            <person name="Haas B.J."/>
            <person name="Zeng Q."/>
            <person name="Young S."/>
            <person name="Adiconis X."/>
            <person name="Fan L."/>
            <person name="Levin J.Z."/>
            <person name="Mitchell T.K."/>
            <person name="Okubara P.A."/>
            <person name="Farman M.L."/>
            <person name="Kohn L.M."/>
            <person name="Birren B."/>
            <person name="Ma L.-J."/>
            <person name="Dean R.A."/>
        </authorList>
    </citation>
    <scope>NUCLEOTIDE SEQUENCE</scope>
    <source>
        <strain evidence="4">R3-111a-1</strain>
    </source>
</reference>
<sequence length="460" mass="51464">MHCEDARWFSINVNGFGWKIWILLSQKDTATFEKYIRKRWGDGICDDQWVRHHSLFISPKELRRAGINFDLVVAGPGDAVVTAPGQYHEVVNMTSSLAVAINFQLPSEPIFPGSTWRVCQECGLYALGDNEGRGVLKRVEPSPPPSPPSSPNDDCEETEHIDSGLSKQTATLSASAPARVSPKDKGRRAAGKPESARQGHDNTHQPKRKRSTGGSSARRTQENSSCQPEEPPRDRRPAKLRKDTPDLRELANEIIGPHARMRLRGHIITLVNIATERKSLVLGSDSVLPNDWAKQVDHYYSLSQQWEKYEAFSGMVASIFATKAVMVMYDKLFPGKTIFDDDGKLKSFPGNHADKFAAQFSISPLSFRTWKAQKGNLIRLGMDFIPLLPSVRVFQRLSKPELTELLGYLSSSEAEQMKTIGREFRARVLKGDISLWVEKTHDELRTMDIETLLGISVPGS</sequence>
<dbReference type="GO" id="GO:0010468">
    <property type="term" value="P:regulation of gene expression"/>
    <property type="evidence" value="ECO:0007669"/>
    <property type="project" value="TreeGrafter"/>
</dbReference>
<dbReference type="Pfam" id="PF02373">
    <property type="entry name" value="JmjC"/>
    <property type="match status" value="1"/>
</dbReference>
<dbReference type="SUPFAM" id="SSF51197">
    <property type="entry name" value="Clavaminate synthase-like"/>
    <property type="match status" value="1"/>
</dbReference>
<gene>
    <name evidence="4" type="primary">20354786</name>
    <name evidence="3" type="ORF">GGTG_14328</name>
</gene>
<dbReference type="PROSITE" id="PS51184">
    <property type="entry name" value="JMJC"/>
    <property type="match status" value="1"/>
</dbReference>
<feature type="compositionally biased region" description="Basic and acidic residues" evidence="1">
    <location>
        <begin position="230"/>
        <end position="251"/>
    </location>
</feature>
<dbReference type="PANTHER" id="PTHR10694">
    <property type="entry name" value="LYSINE-SPECIFIC DEMETHYLASE"/>
    <property type="match status" value="1"/>
</dbReference>
<dbReference type="Gene3D" id="2.60.120.650">
    <property type="entry name" value="Cupin"/>
    <property type="match status" value="1"/>
</dbReference>
<evidence type="ECO:0000313" key="5">
    <source>
        <dbReference type="Proteomes" id="UP000006039"/>
    </source>
</evidence>
<organism evidence="3">
    <name type="scientific">Gaeumannomyces tritici (strain R3-111a-1)</name>
    <name type="common">Wheat and barley take-all root rot fungus</name>
    <name type="synonym">Gaeumannomyces graminis var. tritici</name>
    <dbReference type="NCBI Taxonomy" id="644352"/>
    <lineage>
        <taxon>Eukaryota</taxon>
        <taxon>Fungi</taxon>
        <taxon>Dikarya</taxon>
        <taxon>Ascomycota</taxon>
        <taxon>Pezizomycotina</taxon>
        <taxon>Sordariomycetes</taxon>
        <taxon>Sordariomycetidae</taxon>
        <taxon>Magnaporthales</taxon>
        <taxon>Magnaporthaceae</taxon>
        <taxon>Gaeumannomyces</taxon>
    </lineage>
</organism>
<reference evidence="3" key="3">
    <citation type="submission" date="2010-09" db="EMBL/GenBank/DDBJ databases">
        <title>Annotation of Gaeumannomyces graminis var. tritici R3-111a-1.</title>
        <authorList>
            <consortium name="The Broad Institute Genome Sequencing Platform"/>
            <person name="Ma L.-J."/>
            <person name="Dead R."/>
            <person name="Young S.K."/>
            <person name="Zeng Q."/>
            <person name="Gargeya S."/>
            <person name="Fitzgerald M."/>
            <person name="Haas B."/>
            <person name="Abouelleil A."/>
            <person name="Alvarado L."/>
            <person name="Arachchi H.M."/>
            <person name="Berlin A."/>
            <person name="Brown A."/>
            <person name="Chapman S.B."/>
            <person name="Chen Z."/>
            <person name="Dunbar C."/>
            <person name="Freedman E."/>
            <person name="Gearin G."/>
            <person name="Gellesch M."/>
            <person name="Goldberg J."/>
            <person name="Griggs A."/>
            <person name="Gujja S."/>
            <person name="Heiman D."/>
            <person name="Howarth C."/>
            <person name="Larson L."/>
            <person name="Lui A."/>
            <person name="MacDonald P.J.P."/>
            <person name="Mehta T."/>
            <person name="Montmayeur A."/>
            <person name="Murphy C."/>
            <person name="Neiman D."/>
            <person name="Pearson M."/>
            <person name="Priest M."/>
            <person name="Roberts A."/>
            <person name="Saif S."/>
            <person name="Shea T."/>
            <person name="Shenoy N."/>
            <person name="Sisk P."/>
            <person name="Stolte C."/>
            <person name="Sykes S."/>
            <person name="Yandava C."/>
            <person name="Wortman J."/>
            <person name="Nusbaum C."/>
            <person name="Birren B."/>
        </authorList>
    </citation>
    <scope>NUCLEOTIDE SEQUENCE</scope>
    <source>
        <strain evidence="3">R3-111a-1</strain>
    </source>
</reference>
<feature type="domain" description="JmjC" evidence="2">
    <location>
        <begin position="1"/>
        <end position="120"/>
    </location>
</feature>
<evidence type="ECO:0000256" key="1">
    <source>
        <dbReference type="SAM" id="MobiDB-lite"/>
    </source>
</evidence>
<feature type="compositionally biased region" description="Polar residues" evidence="1">
    <location>
        <begin position="165"/>
        <end position="174"/>
    </location>
</feature>
<dbReference type="VEuPathDB" id="FungiDB:GGTG_14328"/>
<reference evidence="3" key="2">
    <citation type="submission" date="2010-07" db="EMBL/GenBank/DDBJ databases">
        <authorList>
            <consortium name="The Broad Institute Genome Sequencing Platform"/>
            <consortium name="Broad Institute Genome Sequencing Center for Infectious Disease"/>
            <person name="Ma L.-J."/>
            <person name="Dead R."/>
            <person name="Young S."/>
            <person name="Zeng Q."/>
            <person name="Koehrsen M."/>
            <person name="Alvarado L."/>
            <person name="Berlin A."/>
            <person name="Chapman S.B."/>
            <person name="Chen Z."/>
            <person name="Freedman E."/>
            <person name="Gellesch M."/>
            <person name="Goldberg J."/>
            <person name="Griggs A."/>
            <person name="Gujja S."/>
            <person name="Heilman E.R."/>
            <person name="Heiman D."/>
            <person name="Hepburn T."/>
            <person name="Howarth C."/>
            <person name="Jen D."/>
            <person name="Larson L."/>
            <person name="Mehta T."/>
            <person name="Neiman D."/>
            <person name="Pearson M."/>
            <person name="Roberts A."/>
            <person name="Saif S."/>
            <person name="Shea T."/>
            <person name="Shenoy N."/>
            <person name="Sisk P."/>
            <person name="Stolte C."/>
            <person name="Sykes S."/>
            <person name="Walk T."/>
            <person name="White J."/>
            <person name="Yandava C."/>
            <person name="Haas B."/>
            <person name="Nusbaum C."/>
            <person name="Birren B."/>
        </authorList>
    </citation>
    <scope>NUCLEOTIDE SEQUENCE</scope>
    <source>
        <strain evidence="3">R3-111a-1</strain>
    </source>
</reference>
<dbReference type="GO" id="GO:0032454">
    <property type="term" value="F:histone H3K9 demethylase activity"/>
    <property type="evidence" value="ECO:0007669"/>
    <property type="project" value="TreeGrafter"/>
</dbReference>
<dbReference type="HOGENOM" id="CLU_658957_0_0_1"/>
<name>J3PL79_GAET3</name>
<keyword evidence="5" id="KW-1185">Reference proteome</keyword>
<dbReference type="EMBL" id="GL385654">
    <property type="protein sequence ID" value="EJT68093.1"/>
    <property type="molecule type" value="Genomic_DNA"/>
</dbReference>
<dbReference type="GO" id="GO:0005634">
    <property type="term" value="C:nucleus"/>
    <property type="evidence" value="ECO:0007669"/>
    <property type="project" value="TreeGrafter"/>
</dbReference>
<dbReference type="GO" id="GO:0000785">
    <property type="term" value="C:chromatin"/>
    <property type="evidence" value="ECO:0007669"/>
    <property type="project" value="TreeGrafter"/>
</dbReference>
<reference evidence="4" key="5">
    <citation type="submission" date="2018-04" db="UniProtKB">
        <authorList>
            <consortium name="EnsemblFungi"/>
        </authorList>
    </citation>
    <scope>IDENTIFICATION</scope>
    <source>
        <strain evidence="4">R3-111a-1</strain>
    </source>
</reference>
<dbReference type="GO" id="GO:0051864">
    <property type="term" value="F:histone H3K36 demethylase activity"/>
    <property type="evidence" value="ECO:0007669"/>
    <property type="project" value="TreeGrafter"/>
</dbReference>
<evidence type="ECO:0000313" key="4">
    <source>
        <dbReference type="EnsemblFungi" id="EJT68093"/>
    </source>
</evidence>
<feature type="compositionally biased region" description="Basic and acidic residues" evidence="1">
    <location>
        <begin position="194"/>
        <end position="204"/>
    </location>
</feature>
<dbReference type="AlphaFoldDB" id="J3PL79"/>
<dbReference type="Proteomes" id="UP000006039">
    <property type="component" value="Unassembled WGS sequence"/>
</dbReference>
<feature type="compositionally biased region" description="Polar residues" evidence="1">
    <location>
        <begin position="212"/>
        <end position="227"/>
    </location>
</feature>
<dbReference type="EnsemblFungi" id="EJT68093">
    <property type="protein sequence ID" value="EJT68093"/>
    <property type="gene ID" value="GGTG_14328"/>
</dbReference>
<dbReference type="RefSeq" id="XP_009230519.1">
    <property type="nucleotide sequence ID" value="XM_009232255.1"/>
</dbReference>
<dbReference type="GeneID" id="20354786"/>
<evidence type="ECO:0000259" key="2">
    <source>
        <dbReference type="PROSITE" id="PS51184"/>
    </source>
</evidence>
<dbReference type="InterPro" id="IPR003347">
    <property type="entry name" value="JmjC_dom"/>
</dbReference>
<feature type="region of interest" description="Disordered" evidence="1">
    <location>
        <begin position="135"/>
        <end position="251"/>
    </location>
</feature>